<dbReference type="Gene3D" id="1.25.40.10">
    <property type="entry name" value="Tetratricopeptide repeat domain"/>
    <property type="match status" value="1"/>
</dbReference>
<comment type="catalytic activity">
    <reaction evidence="3">
        <text>2 GTP = 3',3'-c-di-GMP + 2 diphosphate</text>
        <dbReference type="Rhea" id="RHEA:24898"/>
        <dbReference type="ChEBI" id="CHEBI:33019"/>
        <dbReference type="ChEBI" id="CHEBI:37565"/>
        <dbReference type="ChEBI" id="CHEBI:58805"/>
        <dbReference type="EC" id="2.7.7.65"/>
    </reaction>
</comment>
<dbReference type="GO" id="GO:0005886">
    <property type="term" value="C:plasma membrane"/>
    <property type="evidence" value="ECO:0007669"/>
    <property type="project" value="TreeGrafter"/>
</dbReference>
<name>A0A3N9TM54_9VIBR</name>
<dbReference type="PANTHER" id="PTHR45138">
    <property type="entry name" value="REGULATORY COMPONENTS OF SENSORY TRANSDUCTION SYSTEM"/>
    <property type="match status" value="1"/>
</dbReference>
<dbReference type="InterPro" id="IPR011990">
    <property type="entry name" value="TPR-like_helical_dom_sf"/>
</dbReference>
<reference evidence="6 7" key="1">
    <citation type="submission" date="2018-11" db="EMBL/GenBank/DDBJ databases">
        <title>Vibrio LJC006 sp. nov., isolated from seawater during the bloom of the enteromorpha.</title>
        <authorList>
            <person name="Liang J."/>
        </authorList>
    </citation>
    <scope>NUCLEOTIDE SEQUENCE [LARGE SCALE GENOMIC DNA]</scope>
    <source>
        <strain evidence="6 7">LJC006</strain>
    </source>
</reference>
<dbReference type="CDD" id="cd01949">
    <property type="entry name" value="GGDEF"/>
    <property type="match status" value="1"/>
</dbReference>
<dbReference type="Pfam" id="PF00990">
    <property type="entry name" value="GGDEF"/>
    <property type="match status" value="1"/>
</dbReference>
<evidence type="ECO:0000259" key="5">
    <source>
        <dbReference type="PROSITE" id="PS50887"/>
    </source>
</evidence>
<dbReference type="Proteomes" id="UP000281112">
    <property type="component" value="Unassembled WGS sequence"/>
</dbReference>
<dbReference type="SMART" id="SM00267">
    <property type="entry name" value="GGDEF"/>
    <property type="match status" value="1"/>
</dbReference>
<keyword evidence="4" id="KW-0175">Coiled coil</keyword>
<organism evidence="6 7">
    <name type="scientific">Vibrio viridaestus</name>
    <dbReference type="NCBI Taxonomy" id="2487322"/>
    <lineage>
        <taxon>Bacteria</taxon>
        <taxon>Pseudomonadati</taxon>
        <taxon>Pseudomonadota</taxon>
        <taxon>Gammaproteobacteria</taxon>
        <taxon>Vibrionales</taxon>
        <taxon>Vibrionaceae</taxon>
        <taxon>Vibrio</taxon>
    </lineage>
</organism>
<evidence type="ECO:0000313" key="6">
    <source>
        <dbReference type="EMBL" id="RQW64923.1"/>
    </source>
</evidence>
<dbReference type="InterPro" id="IPR000160">
    <property type="entry name" value="GGDEF_dom"/>
</dbReference>
<accession>A0A3N9TM54</accession>
<dbReference type="AlphaFoldDB" id="A0A3N9TM54"/>
<sequence length="527" mass="60777">MEILLNKVKDAGLDATSVSGEEAIIFWAHVRNHIAKGPLEQAQCWVISSEYRAKLLQHQQSIEELESAIELLRLPNDAEFLLSIKLTLSERLIQNGEYQGALNEYIGITNIAVENSFIDEYAMAVYGMGQLCQIYGDNNQALRFFQKVDSIDHAISSRTLRLKYKIGILSSYIELNRFSAAQELIQECEELSILVSDKFYTGEVIYNEARLELAQGNLDNALKRLAAIHYSSASQPLSSLSFHIHLILAECFMQKQRFEISEMLLRNRLNKINDSTTPFMLKSLYNHLSEVYEQRRMFDTALTYQKKAFRIESDLLSKIPIGELGTSQLRRLSKFELQLKLILSEIENKELKETTENQKNTVAQLQQDVFIDPLTKLHNRRWLDTKLKDLLLHETQFAFLIIDIDHFKSINDELSHLVGDKAIVNVSKQIADYFKFSDASCIRFGGEEFLVILENTHINKAKMHAEYFREKIYEFHWQDILGERGLTVSIGITLHKDGENTQRTFYRADKALYRAKANGRNQVCVEE</sequence>
<dbReference type="RefSeq" id="WP_124935573.1">
    <property type="nucleotide sequence ID" value="NZ_RJVQ01000001.1"/>
</dbReference>
<dbReference type="GO" id="GO:0043709">
    <property type="term" value="P:cell adhesion involved in single-species biofilm formation"/>
    <property type="evidence" value="ECO:0007669"/>
    <property type="project" value="TreeGrafter"/>
</dbReference>
<gene>
    <name evidence="6" type="ORF">EES38_02480</name>
</gene>
<keyword evidence="7" id="KW-1185">Reference proteome</keyword>
<dbReference type="InterPro" id="IPR050469">
    <property type="entry name" value="Diguanylate_Cyclase"/>
</dbReference>
<evidence type="ECO:0000256" key="3">
    <source>
        <dbReference type="ARBA" id="ARBA00034247"/>
    </source>
</evidence>
<comment type="cofactor">
    <cofactor evidence="1">
        <name>Mg(2+)</name>
        <dbReference type="ChEBI" id="CHEBI:18420"/>
    </cofactor>
</comment>
<dbReference type="EMBL" id="RJVQ01000001">
    <property type="protein sequence ID" value="RQW64923.1"/>
    <property type="molecule type" value="Genomic_DNA"/>
</dbReference>
<dbReference type="InterPro" id="IPR029787">
    <property type="entry name" value="Nucleotide_cyclase"/>
</dbReference>
<evidence type="ECO:0000256" key="2">
    <source>
        <dbReference type="ARBA" id="ARBA00012528"/>
    </source>
</evidence>
<dbReference type="NCBIfam" id="TIGR00254">
    <property type="entry name" value="GGDEF"/>
    <property type="match status" value="1"/>
</dbReference>
<dbReference type="InterPro" id="IPR043128">
    <property type="entry name" value="Rev_trsase/Diguanyl_cyclase"/>
</dbReference>
<evidence type="ECO:0000313" key="7">
    <source>
        <dbReference type="Proteomes" id="UP000281112"/>
    </source>
</evidence>
<dbReference type="OrthoDB" id="6191081at2"/>
<dbReference type="EC" id="2.7.7.65" evidence="2"/>
<protein>
    <recommendedName>
        <fullName evidence="2">diguanylate cyclase</fullName>
        <ecNumber evidence="2">2.7.7.65</ecNumber>
    </recommendedName>
</protein>
<evidence type="ECO:0000256" key="1">
    <source>
        <dbReference type="ARBA" id="ARBA00001946"/>
    </source>
</evidence>
<dbReference type="GO" id="GO:1902201">
    <property type="term" value="P:negative regulation of bacterial-type flagellum-dependent cell motility"/>
    <property type="evidence" value="ECO:0007669"/>
    <property type="project" value="TreeGrafter"/>
</dbReference>
<dbReference type="Gene3D" id="3.30.70.270">
    <property type="match status" value="1"/>
</dbReference>
<comment type="caution">
    <text evidence="6">The sequence shown here is derived from an EMBL/GenBank/DDBJ whole genome shotgun (WGS) entry which is preliminary data.</text>
</comment>
<evidence type="ECO:0000256" key="4">
    <source>
        <dbReference type="SAM" id="Coils"/>
    </source>
</evidence>
<dbReference type="GO" id="GO:0052621">
    <property type="term" value="F:diguanylate cyclase activity"/>
    <property type="evidence" value="ECO:0007669"/>
    <property type="project" value="UniProtKB-EC"/>
</dbReference>
<feature type="coiled-coil region" evidence="4">
    <location>
        <begin position="332"/>
        <end position="368"/>
    </location>
</feature>
<dbReference type="PANTHER" id="PTHR45138:SF9">
    <property type="entry name" value="DIGUANYLATE CYCLASE DGCM-RELATED"/>
    <property type="match status" value="1"/>
</dbReference>
<dbReference type="FunFam" id="3.30.70.270:FF:000001">
    <property type="entry name" value="Diguanylate cyclase domain protein"/>
    <property type="match status" value="1"/>
</dbReference>
<dbReference type="SUPFAM" id="SSF48452">
    <property type="entry name" value="TPR-like"/>
    <property type="match status" value="2"/>
</dbReference>
<dbReference type="SUPFAM" id="SSF55073">
    <property type="entry name" value="Nucleotide cyclase"/>
    <property type="match status" value="1"/>
</dbReference>
<feature type="domain" description="GGDEF" evidence="5">
    <location>
        <begin position="395"/>
        <end position="527"/>
    </location>
</feature>
<dbReference type="PROSITE" id="PS50887">
    <property type="entry name" value="GGDEF"/>
    <property type="match status" value="1"/>
</dbReference>
<proteinExistence type="predicted"/>